<evidence type="ECO:0000313" key="7">
    <source>
        <dbReference type="Proteomes" id="UP000095192"/>
    </source>
</evidence>
<dbReference type="GO" id="GO:0003735">
    <property type="term" value="F:structural constituent of ribosome"/>
    <property type="evidence" value="ECO:0007669"/>
    <property type="project" value="InterPro"/>
</dbReference>
<dbReference type="EMBL" id="JROU02002007">
    <property type="protein sequence ID" value="OEH74552.1"/>
    <property type="molecule type" value="Genomic_DNA"/>
</dbReference>
<name>A0A1D3CTN6_9EIME</name>
<dbReference type="Proteomes" id="UP000095192">
    <property type="component" value="Unassembled WGS sequence"/>
</dbReference>
<dbReference type="HAMAP" id="MF_01341">
    <property type="entry name" value="Ribosomal_uL15"/>
    <property type="match status" value="1"/>
</dbReference>
<protein>
    <submittedName>
        <fullName evidence="6">Ribosomal protein</fullName>
    </submittedName>
</protein>
<dbReference type="VEuPathDB" id="ToxoDB:LOC34620257"/>
<feature type="region of interest" description="Disordered" evidence="5">
    <location>
        <begin position="376"/>
        <end position="405"/>
    </location>
</feature>
<keyword evidence="2 6" id="KW-0689">Ribosomal protein</keyword>
<reference evidence="6 7" key="1">
    <citation type="journal article" date="2016" name="BMC Genomics">
        <title>Comparative genomics reveals Cyclospora cayetanensis possesses coccidia-like metabolism and invasion components but unique surface antigens.</title>
        <authorList>
            <person name="Liu S."/>
            <person name="Wang L."/>
            <person name="Zheng H."/>
            <person name="Xu Z."/>
            <person name="Roellig D.M."/>
            <person name="Li N."/>
            <person name="Frace M.A."/>
            <person name="Tang K."/>
            <person name="Arrowood M.J."/>
            <person name="Moss D.M."/>
            <person name="Zhang L."/>
            <person name="Feng Y."/>
            <person name="Xiao L."/>
        </authorList>
    </citation>
    <scope>NUCLEOTIDE SEQUENCE [LARGE SCALE GENOMIC DNA]</scope>
    <source>
        <strain evidence="6 7">CHN_HEN01</strain>
    </source>
</reference>
<evidence type="ECO:0000256" key="2">
    <source>
        <dbReference type="ARBA" id="ARBA00022980"/>
    </source>
</evidence>
<dbReference type="AlphaFoldDB" id="A0A1D3CTN6"/>
<keyword evidence="4" id="KW-0175">Coiled coil</keyword>
<feature type="compositionally biased region" description="Low complexity" evidence="5">
    <location>
        <begin position="266"/>
        <end position="276"/>
    </location>
</feature>
<dbReference type="GO" id="GO:0006412">
    <property type="term" value="P:translation"/>
    <property type="evidence" value="ECO:0007669"/>
    <property type="project" value="InterPro"/>
</dbReference>
<evidence type="ECO:0000256" key="3">
    <source>
        <dbReference type="ARBA" id="ARBA00023274"/>
    </source>
</evidence>
<dbReference type="InterPro" id="IPR030878">
    <property type="entry name" value="Ribosomal_uL15"/>
</dbReference>
<dbReference type="InterPro" id="IPR036227">
    <property type="entry name" value="Ribosomal_uL15/eL18_sf"/>
</dbReference>
<accession>A0A1D3CTN6</accession>
<dbReference type="NCBIfam" id="TIGR01071">
    <property type="entry name" value="rplO_bact"/>
    <property type="match status" value="1"/>
</dbReference>
<comment type="caution">
    <text evidence="6">The sequence shown here is derived from an EMBL/GenBank/DDBJ whole genome shotgun (WGS) entry which is preliminary data.</text>
</comment>
<dbReference type="VEuPathDB" id="ToxoDB:cyc_03589"/>
<dbReference type="PANTHER" id="PTHR12934:SF11">
    <property type="entry name" value="LARGE RIBOSOMAL SUBUNIT PROTEIN UL15M"/>
    <property type="match status" value="1"/>
</dbReference>
<feature type="compositionally biased region" description="Gly residues" evidence="5">
    <location>
        <begin position="88"/>
        <end position="101"/>
    </location>
</feature>
<dbReference type="InterPro" id="IPR005749">
    <property type="entry name" value="Ribosomal_uL15_bac-type"/>
</dbReference>
<dbReference type="GO" id="GO:0005762">
    <property type="term" value="C:mitochondrial large ribosomal subunit"/>
    <property type="evidence" value="ECO:0007669"/>
    <property type="project" value="TreeGrafter"/>
</dbReference>
<proteinExistence type="inferred from homology"/>
<comment type="similarity">
    <text evidence="1">Belongs to the universal ribosomal protein uL15 family.</text>
</comment>
<keyword evidence="3" id="KW-0687">Ribonucleoprotein</keyword>
<feature type="coiled-coil region" evidence="4">
    <location>
        <begin position="337"/>
        <end position="371"/>
    </location>
</feature>
<evidence type="ECO:0000313" key="6">
    <source>
        <dbReference type="EMBL" id="OEH74552.1"/>
    </source>
</evidence>
<evidence type="ECO:0000256" key="1">
    <source>
        <dbReference type="ARBA" id="ARBA00007320"/>
    </source>
</evidence>
<sequence>MEALVWDLRDSRDLSKEALEKGGDCSEALLTTVYGRNTAEALRNPEGSVTHEWRFSQLGANRRVGEFTFGPGTLMRTKQKEAKRLGRGDGSGKGGSSGRGCKGQKARSGGSIRIGFEGGQMPLYRRLPKFVGRQLGTGHRKKYRQHPFQLLPLHKLNACKEGETVDWASLASKGVFLGKYARDCPVKVVGPPLSRKRLGAAADGSLKVGGLQVKAHAFTRAAARAIIKLGGRCLVLQPKTQDRIVAVFDPDAASLADSPAADRDSVPSATPSASAAEGSTDAVADDEHMHTYKLQRAAGMSLQQILQLRHRVLHLQLQRARERVEECTGKLQRSPHKKKFERRLENLTARVVKLEQMLREVEADLRTAQAAKLVATASSAEQQQPLQPKEEDGRLQEDEESPPLPTLRRIPRRIAHQGRLPKRQRDFLRCGSTVECLILWQPTDGEALFLNSGFCEENSLLSSEKQPAPSLCRKKLVLDLLSFPFRCCGAVFEVRNTYPVNASQG</sequence>
<gene>
    <name evidence="6" type="ORF">cyc_03589</name>
</gene>
<dbReference type="InParanoid" id="A0A1D3CTN6"/>
<dbReference type="SUPFAM" id="SSF52080">
    <property type="entry name" value="Ribosomal proteins L15p and L18e"/>
    <property type="match status" value="1"/>
</dbReference>
<dbReference type="PANTHER" id="PTHR12934">
    <property type="entry name" value="50S RIBOSOMAL PROTEIN L15"/>
    <property type="match status" value="1"/>
</dbReference>
<feature type="compositionally biased region" description="Polar residues" evidence="5">
    <location>
        <begin position="376"/>
        <end position="386"/>
    </location>
</feature>
<organism evidence="6 7">
    <name type="scientific">Cyclospora cayetanensis</name>
    <dbReference type="NCBI Taxonomy" id="88456"/>
    <lineage>
        <taxon>Eukaryota</taxon>
        <taxon>Sar</taxon>
        <taxon>Alveolata</taxon>
        <taxon>Apicomplexa</taxon>
        <taxon>Conoidasida</taxon>
        <taxon>Coccidia</taxon>
        <taxon>Eucoccidiorida</taxon>
        <taxon>Eimeriorina</taxon>
        <taxon>Eimeriidae</taxon>
        <taxon>Cyclospora</taxon>
    </lineage>
</organism>
<feature type="compositionally biased region" description="Basic and acidic residues" evidence="5">
    <location>
        <begin position="78"/>
        <end position="87"/>
    </location>
</feature>
<feature type="region of interest" description="Disordered" evidence="5">
    <location>
        <begin position="256"/>
        <end position="284"/>
    </location>
</feature>
<evidence type="ECO:0000256" key="4">
    <source>
        <dbReference type="SAM" id="Coils"/>
    </source>
</evidence>
<evidence type="ECO:0000256" key="5">
    <source>
        <dbReference type="SAM" id="MobiDB-lite"/>
    </source>
</evidence>
<feature type="region of interest" description="Disordered" evidence="5">
    <location>
        <begin position="77"/>
        <end position="112"/>
    </location>
</feature>
<keyword evidence="7" id="KW-1185">Reference proteome</keyword>
<dbReference type="Gene3D" id="3.100.10.10">
    <property type="match status" value="1"/>
</dbReference>